<keyword evidence="13 15" id="KW-0326">Glycosidase</keyword>
<keyword evidence="8 15" id="KW-0862">Zinc</keyword>
<comment type="cofactor">
    <cofactor evidence="15">
        <name>Zn(2+)</name>
        <dbReference type="ChEBI" id="CHEBI:29105"/>
    </cofactor>
    <text evidence="15">Binds 1 zinc ion per subunit.</text>
</comment>
<dbReference type="InterPro" id="IPR012319">
    <property type="entry name" value="FPG_cat"/>
</dbReference>
<feature type="binding site" evidence="15">
    <location>
        <position position="150"/>
    </location>
    <ligand>
        <name>DNA</name>
        <dbReference type="ChEBI" id="CHEBI:16991"/>
    </ligand>
</feature>
<dbReference type="SUPFAM" id="SSF81624">
    <property type="entry name" value="N-terminal domain of MutM-like DNA repair proteins"/>
    <property type="match status" value="1"/>
</dbReference>
<dbReference type="PROSITE" id="PS51066">
    <property type="entry name" value="ZF_FPG_2"/>
    <property type="match status" value="1"/>
</dbReference>
<dbReference type="EC" id="3.2.2.23" evidence="15"/>
<evidence type="ECO:0000256" key="5">
    <source>
        <dbReference type="ARBA" id="ARBA00022763"/>
    </source>
</evidence>
<evidence type="ECO:0000256" key="3">
    <source>
        <dbReference type="ARBA" id="ARBA00011245"/>
    </source>
</evidence>
<dbReference type="NCBIfam" id="NF002211">
    <property type="entry name" value="PRK01103.1"/>
    <property type="match status" value="1"/>
</dbReference>
<dbReference type="InterPro" id="IPR020629">
    <property type="entry name" value="FPG_Glyclase"/>
</dbReference>
<keyword evidence="9 15" id="KW-0238">DNA-binding</keyword>
<dbReference type="KEGG" id="cser:CCO03_16520"/>
<feature type="active site" description="Proton donor; for delta-elimination activity" evidence="15">
    <location>
        <position position="259"/>
    </location>
</feature>
<dbReference type="InterPro" id="IPR015887">
    <property type="entry name" value="DNA_glyclase_Znf_dom_DNA_BS"/>
</dbReference>
<keyword evidence="11 15" id="KW-0456">Lyase</keyword>
<dbReference type="GO" id="GO:0008270">
    <property type="term" value="F:zinc ion binding"/>
    <property type="evidence" value="ECO:0007669"/>
    <property type="project" value="UniProtKB-UniRule"/>
</dbReference>
<dbReference type="GO" id="GO:0034039">
    <property type="term" value="F:8-oxo-7,8-dihydroguanine DNA N-glycosylase activity"/>
    <property type="evidence" value="ECO:0007669"/>
    <property type="project" value="TreeGrafter"/>
</dbReference>
<keyword evidence="6 15" id="KW-0863">Zinc-finger</keyword>
<feature type="domain" description="FPG-type" evidence="16">
    <location>
        <begin position="235"/>
        <end position="269"/>
    </location>
</feature>
<dbReference type="PROSITE" id="PS51068">
    <property type="entry name" value="FPG_CAT"/>
    <property type="match status" value="1"/>
</dbReference>
<evidence type="ECO:0000256" key="9">
    <source>
        <dbReference type="ARBA" id="ARBA00023125"/>
    </source>
</evidence>
<gene>
    <name evidence="15" type="primary">mutM</name>
    <name evidence="15" type="synonym">fpg</name>
    <name evidence="18" type="ORF">CCO03_16520</name>
</gene>
<dbReference type="SUPFAM" id="SSF46946">
    <property type="entry name" value="S13-like H2TH domain"/>
    <property type="match status" value="1"/>
</dbReference>
<evidence type="ECO:0000256" key="4">
    <source>
        <dbReference type="ARBA" id="ARBA00022723"/>
    </source>
</evidence>
<feature type="binding site" evidence="15">
    <location>
        <position position="88"/>
    </location>
    <ligand>
        <name>DNA</name>
        <dbReference type="ChEBI" id="CHEBI:16991"/>
    </ligand>
</feature>
<keyword evidence="7 15" id="KW-0378">Hydrolase</keyword>
<accession>A0A1Y0EQX8</accession>
<comment type="subunit">
    <text evidence="3 15">Monomer.</text>
</comment>
<evidence type="ECO:0000259" key="17">
    <source>
        <dbReference type="PROSITE" id="PS51068"/>
    </source>
</evidence>
<protein>
    <recommendedName>
        <fullName evidence="15">Formamidopyrimidine-DNA glycosylase</fullName>
        <shortName evidence="15">Fapy-DNA glycosylase</shortName>
        <ecNumber evidence="15">3.2.2.23</ecNumber>
    </recommendedName>
    <alternativeName>
        <fullName evidence="15">DNA-(apurinic or apyrimidinic site) lyase MutM</fullName>
        <shortName evidence="15">AP lyase MutM</shortName>
        <ecNumber evidence="15">4.2.99.18</ecNumber>
    </alternativeName>
</protein>
<dbReference type="Gene3D" id="1.10.8.50">
    <property type="match status" value="1"/>
</dbReference>
<comment type="catalytic activity">
    <reaction evidence="14 15">
        <text>2'-deoxyribonucleotide-(2'-deoxyribose 5'-phosphate)-2'-deoxyribonucleotide-DNA = a 3'-end 2'-deoxyribonucleotide-(2,3-dehydro-2,3-deoxyribose 5'-phosphate)-DNA + a 5'-end 5'-phospho-2'-deoxyribonucleoside-DNA + H(+)</text>
        <dbReference type="Rhea" id="RHEA:66592"/>
        <dbReference type="Rhea" id="RHEA-COMP:13180"/>
        <dbReference type="Rhea" id="RHEA-COMP:16897"/>
        <dbReference type="Rhea" id="RHEA-COMP:17067"/>
        <dbReference type="ChEBI" id="CHEBI:15378"/>
        <dbReference type="ChEBI" id="CHEBI:136412"/>
        <dbReference type="ChEBI" id="CHEBI:157695"/>
        <dbReference type="ChEBI" id="CHEBI:167181"/>
        <dbReference type="EC" id="4.2.99.18"/>
    </reaction>
</comment>
<evidence type="ECO:0000256" key="1">
    <source>
        <dbReference type="ARBA" id="ARBA00001668"/>
    </source>
</evidence>
<evidence type="ECO:0000256" key="8">
    <source>
        <dbReference type="ARBA" id="ARBA00022833"/>
    </source>
</evidence>
<dbReference type="Pfam" id="PF01149">
    <property type="entry name" value="Fapy_DNA_glyco"/>
    <property type="match status" value="1"/>
</dbReference>
<dbReference type="GO" id="GO:0003684">
    <property type="term" value="F:damaged DNA binding"/>
    <property type="evidence" value="ECO:0007669"/>
    <property type="project" value="InterPro"/>
</dbReference>
<dbReference type="SMART" id="SM01232">
    <property type="entry name" value="H2TH"/>
    <property type="match status" value="1"/>
</dbReference>
<comment type="similarity">
    <text evidence="2 15">Belongs to the FPG family.</text>
</comment>
<dbReference type="InterPro" id="IPR000214">
    <property type="entry name" value="Znf_DNA_glyclase/AP_lyase"/>
</dbReference>
<dbReference type="Gene3D" id="3.20.190.10">
    <property type="entry name" value="MutM-like, N-terminal"/>
    <property type="match status" value="1"/>
</dbReference>
<evidence type="ECO:0000256" key="7">
    <source>
        <dbReference type="ARBA" id="ARBA00022801"/>
    </source>
</evidence>
<comment type="function">
    <text evidence="15">Involved in base excision repair of DNA damaged by oxidation or by mutagenic agents. Acts as DNA glycosylase that recognizes and removes damaged bases. Has a preference for oxidized purines, such as 7,8-dihydro-8-oxoguanine (8-oxoG). Has AP (apurinic/apyrimidinic) lyase activity and introduces nicks in the DNA strand. Cleaves the DNA backbone by beta-delta elimination to generate a single-strand break at the site of the removed base with both 3'- and 5'-phosphates.</text>
</comment>
<evidence type="ECO:0000256" key="10">
    <source>
        <dbReference type="ARBA" id="ARBA00023204"/>
    </source>
</evidence>
<dbReference type="AlphaFoldDB" id="A0A1Y0EQX8"/>
<feature type="domain" description="Formamidopyrimidine-DNA glycosylase catalytic" evidence="17">
    <location>
        <begin position="2"/>
        <end position="109"/>
    </location>
</feature>
<dbReference type="OrthoDB" id="9800855at2"/>
<dbReference type="InterPro" id="IPR010979">
    <property type="entry name" value="Ribosomal_uS13-like_H2TH"/>
</dbReference>
<keyword evidence="10 15" id="KW-0234">DNA repair</keyword>
<dbReference type="HAMAP" id="MF_00103">
    <property type="entry name" value="Fapy_DNA_glycosyl"/>
    <property type="match status" value="1"/>
</dbReference>
<keyword evidence="19" id="KW-1185">Reference proteome</keyword>
<evidence type="ECO:0000256" key="15">
    <source>
        <dbReference type="HAMAP-Rule" id="MF_00103"/>
    </source>
</evidence>
<dbReference type="GO" id="GO:0140078">
    <property type="term" value="F:class I DNA-(apurinic or apyrimidinic site) endonuclease activity"/>
    <property type="evidence" value="ECO:0007669"/>
    <property type="project" value="UniProtKB-EC"/>
</dbReference>
<dbReference type="NCBIfam" id="TIGR00577">
    <property type="entry name" value="fpg"/>
    <property type="match status" value="1"/>
</dbReference>
<name>A0A1Y0EQX8_9BURK</name>
<reference evidence="18 19" key="1">
    <citation type="submission" date="2017-05" db="EMBL/GenBank/DDBJ databases">
        <authorList>
            <person name="Song R."/>
            <person name="Chenine A.L."/>
            <person name="Ruprecht R.M."/>
        </authorList>
    </citation>
    <scope>NUCLEOTIDE SEQUENCE [LARGE SCALE GENOMIC DNA]</scope>
    <source>
        <strain evidence="18 19">DSM 26136</strain>
    </source>
</reference>
<dbReference type="Pfam" id="PF06827">
    <property type="entry name" value="zf-FPG_IleRS"/>
    <property type="match status" value="1"/>
</dbReference>
<keyword evidence="12 15" id="KW-0511">Multifunctional enzyme</keyword>
<dbReference type="PROSITE" id="PS01242">
    <property type="entry name" value="ZF_FPG_1"/>
    <property type="match status" value="1"/>
</dbReference>
<dbReference type="InterPro" id="IPR010663">
    <property type="entry name" value="Znf_FPG/IleRS"/>
</dbReference>
<dbReference type="InterPro" id="IPR015886">
    <property type="entry name" value="H2TH_FPG"/>
</dbReference>
<evidence type="ECO:0000256" key="12">
    <source>
        <dbReference type="ARBA" id="ARBA00023268"/>
    </source>
</evidence>
<dbReference type="Proteomes" id="UP000196138">
    <property type="component" value="Chromosome"/>
</dbReference>
<dbReference type="SUPFAM" id="SSF57716">
    <property type="entry name" value="Glucocorticoid receptor-like (DNA-binding domain)"/>
    <property type="match status" value="1"/>
</dbReference>
<sequence length="269" mass="29432">MPELPEVEVTRQSLQKLAGAQVQRVRLGAALRWPLGVAPEHLVGRTITEVARRGKYLLLRLDEGVLLVHLGMSGRLALVDAALPPGKHDHVDVFTDVGLLRLHDPRRFGAVVWAAGEEAAEARKLLGRLGVEPFSEAFTVAHLQQGVAARRAPIKQVLLAGDIVVGVGNIYASEALFLARIRPTRAANTLKPREVVRLHAAIVEVLARAVREGGSSLRDFQSPEGVNGHYQHEAHVYGRAGEPCRVCGQAVRMIRQGQRSSFYCLRCQK</sequence>
<dbReference type="PANTHER" id="PTHR22993:SF9">
    <property type="entry name" value="FORMAMIDOPYRIMIDINE-DNA GLYCOSYLASE"/>
    <property type="match status" value="1"/>
</dbReference>
<evidence type="ECO:0000256" key="13">
    <source>
        <dbReference type="ARBA" id="ARBA00023295"/>
    </source>
</evidence>
<keyword evidence="4 15" id="KW-0479">Metal-binding</keyword>
<feature type="binding site" evidence="15">
    <location>
        <position position="106"/>
    </location>
    <ligand>
        <name>DNA</name>
        <dbReference type="ChEBI" id="CHEBI:16991"/>
    </ligand>
</feature>
<comment type="catalytic activity">
    <reaction evidence="1 15">
        <text>Hydrolysis of DNA containing ring-opened 7-methylguanine residues, releasing 2,6-diamino-4-hydroxy-5-(N-methyl)formamidopyrimidine.</text>
        <dbReference type="EC" id="3.2.2.23"/>
    </reaction>
</comment>
<dbReference type="PANTHER" id="PTHR22993">
    <property type="entry name" value="FORMAMIDOPYRIMIDINE-DNA GLYCOSYLASE"/>
    <property type="match status" value="1"/>
</dbReference>
<evidence type="ECO:0000256" key="14">
    <source>
        <dbReference type="ARBA" id="ARBA00044632"/>
    </source>
</evidence>
<feature type="active site" description="Schiff-base intermediate with DNA" evidence="15">
    <location>
        <position position="2"/>
    </location>
</feature>
<dbReference type="RefSeq" id="WP_087282818.1">
    <property type="nucleotide sequence ID" value="NZ_CP021455.1"/>
</dbReference>
<evidence type="ECO:0000256" key="6">
    <source>
        <dbReference type="ARBA" id="ARBA00022771"/>
    </source>
</evidence>
<dbReference type="FunFam" id="1.10.8.50:FF:000003">
    <property type="entry name" value="Formamidopyrimidine-DNA glycosylase"/>
    <property type="match status" value="1"/>
</dbReference>
<feature type="active site" description="Proton donor" evidence="15">
    <location>
        <position position="3"/>
    </location>
</feature>
<dbReference type="SMART" id="SM00898">
    <property type="entry name" value="Fapy_DNA_glyco"/>
    <property type="match status" value="1"/>
</dbReference>
<dbReference type="Pfam" id="PF06831">
    <property type="entry name" value="H2TH"/>
    <property type="match status" value="1"/>
</dbReference>
<evidence type="ECO:0000259" key="16">
    <source>
        <dbReference type="PROSITE" id="PS51066"/>
    </source>
</evidence>
<organism evidence="18 19">
    <name type="scientific">Comamonas serinivorans</name>
    <dbReference type="NCBI Taxonomy" id="1082851"/>
    <lineage>
        <taxon>Bacteria</taxon>
        <taxon>Pseudomonadati</taxon>
        <taxon>Pseudomonadota</taxon>
        <taxon>Betaproteobacteria</taxon>
        <taxon>Burkholderiales</taxon>
        <taxon>Comamonadaceae</taxon>
        <taxon>Comamonas</taxon>
    </lineage>
</organism>
<dbReference type="EC" id="4.2.99.18" evidence="15"/>
<proteinExistence type="inferred from homology"/>
<dbReference type="GO" id="GO:0006284">
    <property type="term" value="P:base-excision repair"/>
    <property type="evidence" value="ECO:0007669"/>
    <property type="project" value="InterPro"/>
</dbReference>
<feature type="active site" description="Proton donor; for beta-elimination activity" evidence="15">
    <location>
        <position position="55"/>
    </location>
</feature>
<dbReference type="EMBL" id="CP021455">
    <property type="protein sequence ID" value="ARU06055.1"/>
    <property type="molecule type" value="Genomic_DNA"/>
</dbReference>
<evidence type="ECO:0000313" key="18">
    <source>
        <dbReference type="EMBL" id="ARU06055.1"/>
    </source>
</evidence>
<dbReference type="InterPro" id="IPR035937">
    <property type="entry name" value="FPG_N"/>
</dbReference>
<keyword evidence="5 15" id="KW-0227">DNA damage</keyword>
<evidence type="ECO:0000256" key="2">
    <source>
        <dbReference type="ARBA" id="ARBA00009409"/>
    </source>
</evidence>
<evidence type="ECO:0000256" key="11">
    <source>
        <dbReference type="ARBA" id="ARBA00023239"/>
    </source>
</evidence>
<dbReference type="CDD" id="cd08966">
    <property type="entry name" value="EcFpg-like_N"/>
    <property type="match status" value="1"/>
</dbReference>
<evidence type="ECO:0000313" key="19">
    <source>
        <dbReference type="Proteomes" id="UP000196138"/>
    </source>
</evidence>